<dbReference type="InterPro" id="IPR006015">
    <property type="entry name" value="Universal_stress_UspA"/>
</dbReference>
<proteinExistence type="inferred from homology"/>
<dbReference type="InterPro" id="IPR006016">
    <property type="entry name" value="UspA"/>
</dbReference>
<feature type="region of interest" description="Disordered" evidence="2">
    <location>
        <begin position="27"/>
        <end position="69"/>
    </location>
</feature>
<gene>
    <name evidence="4" type="ORF">KEG57_09875</name>
</gene>
<dbReference type="PANTHER" id="PTHR46268:SF6">
    <property type="entry name" value="UNIVERSAL STRESS PROTEIN UP12"/>
    <property type="match status" value="1"/>
</dbReference>
<evidence type="ECO:0000256" key="2">
    <source>
        <dbReference type="SAM" id="MobiDB-lite"/>
    </source>
</evidence>
<evidence type="ECO:0000256" key="1">
    <source>
        <dbReference type="ARBA" id="ARBA00008791"/>
    </source>
</evidence>
<dbReference type="AlphaFoldDB" id="A0A9X3WZ61"/>
<reference evidence="4 5" key="1">
    <citation type="submission" date="2021-04" db="EMBL/GenBank/DDBJ databases">
        <title>Genome analysis of Polyangium sp.</title>
        <authorList>
            <person name="Li Y."/>
            <person name="Wang J."/>
        </authorList>
    </citation>
    <scope>NUCLEOTIDE SEQUENCE [LARGE SCALE GENOMIC DNA]</scope>
    <source>
        <strain evidence="4 5">SDU14</strain>
    </source>
</reference>
<evidence type="ECO:0000259" key="3">
    <source>
        <dbReference type="Pfam" id="PF00582"/>
    </source>
</evidence>
<comment type="caution">
    <text evidence="4">The sequence shown here is derived from an EMBL/GenBank/DDBJ whole genome shotgun (WGS) entry which is preliminary data.</text>
</comment>
<dbReference type="Gene3D" id="3.40.50.620">
    <property type="entry name" value="HUPs"/>
    <property type="match status" value="1"/>
</dbReference>
<evidence type="ECO:0000313" key="4">
    <source>
        <dbReference type="EMBL" id="MDC3980804.1"/>
    </source>
</evidence>
<organism evidence="4 5">
    <name type="scientific">Polyangium jinanense</name>
    <dbReference type="NCBI Taxonomy" id="2829994"/>
    <lineage>
        <taxon>Bacteria</taxon>
        <taxon>Pseudomonadati</taxon>
        <taxon>Myxococcota</taxon>
        <taxon>Polyangia</taxon>
        <taxon>Polyangiales</taxon>
        <taxon>Polyangiaceae</taxon>
        <taxon>Polyangium</taxon>
    </lineage>
</organism>
<protein>
    <submittedName>
        <fullName evidence="4">Universal stress protein</fullName>
    </submittedName>
</protein>
<accession>A0A9X3WZ61</accession>
<keyword evidence="5" id="KW-1185">Reference proteome</keyword>
<dbReference type="EMBL" id="JAGTJJ010000003">
    <property type="protein sequence ID" value="MDC3980804.1"/>
    <property type="molecule type" value="Genomic_DNA"/>
</dbReference>
<evidence type="ECO:0000313" key="5">
    <source>
        <dbReference type="Proteomes" id="UP001151081"/>
    </source>
</evidence>
<dbReference type="Proteomes" id="UP001151081">
    <property type="component" value="Unassembled WGS sequence"/>
</dbReference>
<dbReference type="CDD" id="cd00293">
    <property type="entry name" value="USP-like"/>
    <property type="match status" value="1"/>
</dbReference>
<dbReference type="InterPro" id="IPR014729">
    <property type="entry name" value="Rossmann-like_a/b/a_fold"/>
</dbReference>
<feature type="domain" description="UspA" evidence="3">
    <location>
        <begin position="79"/>
        <end position="218"/>
    </location>
</feature>
<dbReference type="SUPFAM" id="SSF52402">
    <property type="entry name" value="Adenine nucleotide alpha hydrolases-like"/>
    <property type="match status" value="1"/>
</dbReference>
<dbReference type="Pfam" id="PF00582">
    <property type="entry name" value="Usp"/>
    <property type="match status" value="1"/>
</dbReference>
<sequence>MLPLEEVAKGTCDHATRSKHSLAMVAIAPSTVEPGPDSPAPDSEETTQPRLRAVSASPPDSAVRRVMPPAERKKDPYIVLVGLDLSEPGGRAWRFAFDLAELRGEETEIHAVVIGARGMAPRIKDVATPRVSTSHASEAKLPTLKVLEHRSAGGQARLMAMHYRDGRPDKAIVNLAHEIGADLIVVASHPPSRLERLFGGPLADRIARNAPCPVVIVRPKRDEDDPGVDQYDPRLR</sequence>
<name>A0A9X3WZ61_9BACT</name>
<dbReference type="PANTHER" id="PTHR46268">
    <property type="entry name" value="STRESS RESPONSE PROTEIN NHAX"/>
    <property type="match status" value="1"/>
</dbReference>
<dbReference type="PRINTS" id="PR01438">
    <property type="entry name" value="UNVRSLSTRESS"/>
</dbReference>
<comment type="similarity">
    <text evidence="1">Belongs to the universal stress protein A family.</text>
</comment>